<keyword evidence="3 5" id="KW-1133">Transmembrane helix</keyword>
<feature type="transmembrane region" description="Helical" evidence="5">
    <location>
        <begin position="113"/>
        <end position="131"/>
    </location>
</feature>
<dbReference type="Pfam" id="PF01758">
    <property type="entry name" value="SBF"/>
    <property type="match status" value="1"/>
</dbReference>
<dbReference type="PANTHER" id="PTHR10361">
    <property type="entry name" value="SODIUM-BILE ACID COTRANSPORTER"/>
    <property type="match status" value="1"/>
</dbReference>
<name>A0A9X2L2D2_9BACT</name>
<dbReference type="Gene3D" id="1.20.1530.20">
    <property type="match status" value="1"/>
</dbReference>
<feature type="transmembrane region" description="Helical" evidence="5">
    <location>
        <begin position="18"/>
        <end position="37"/>
    </location>
</feature>
<protein>
    <submittedName>
        <fullName evidence="6">Bile acid:sodium symporter family protein</fullName>
    </submittedName>
</protein>
<organism evidence="6 7">
    <name type="scientific">Gracilimonas sediminicola</name>
    <dbReference type="NCBI Taxonomy" id="2952158"/>
    <lineage>
        <taxon>Bacteria</taxon>
        <taxon>Pseudomonadati</taxon>
        <taxon>Balneolota</taxon>
        <taxon>Balneolia</taxon>
        <taxon>Balneolales</taxon>
        <taxon>Balneolaceae</taxon>
        <taxon>Gracilimonas</taxon>
    </lineage>
</organism>
<comment type="subcellular location">
    <subcellularLocation>
        <location evidence="1">Membrane</location>
        <topology evidence="1">Multi-pass membrane protein</topology>
    </subcellularLocation>
</comment>
<evidence type="ECO:0000313" key="7">
    <source>
        <dbReference type="Proteomes" id="UP001139125"/>
    </source>
</evidence>
<feature type="transmembrane region" description="Helical" evidence="5">
    <location>
        <begin position="272"/>
        <end position="294"/>
    </location>
</feature>
<feature type="transmembrane region" description="Helical" evidence="5">
    <location>
        <begin position="151"/>
        <end position="172"/>
    </location>
</feature>
<proteinExistence type="predicted"/>
<feature type="transmembrane region" description="Helical" evidence="5">
    <location>
        <begin position="184"/>
        <end position="204"/>
    </location>
</feature>
<feature type="transmembrane region" description="Helical" evidence="5">
    <location>
        <begin position="210"/>
        <end position="234"/>
    </location>
</feature>
<dbReference type="InterPro" id="IPR002657">
    <property type="entry name" value="BilAc:Na_symport/Acr3"/>
</dbReference>
<feature type="transmembrane region" description="Helical" evidence="5">
    <location>
        <begin position="49"/>
        <end position="72"/>
    </location>
</feature>
<dbReference type="AlphaFoldDB" id="A0A9X2L2D2"/>
<evidence type="ECO:0000256" key="4">
    <source>
        <dbReference type="ARBA" id="ARBA00023136"/>
    </source>
</evidence>
<feature type="transmembrane region" description="Helical" evidence="5">
    <location>
        <begin position="78"/>
        <end position="101"/>
    </location>
</feature>
<keyword evidence="2 5" id="KW-0812">Transmembrane</keyword>
<sequence>MSESIDALQLNLNSGGLHIMNVSLAIIMFGVALELTVEDFKKVAKNPKGTVIGLCSQFFLLPALTFLLVVLMEPHPSFALGMMMVAACPGGNISNFFSLLAKGNAALSVSMTAFATLLSIFMTPFNFAFWASLYGPTNAILTEIHLDLFEVFRIIILILGIPLILGMTLRHFKDAFSQKISPFIKNFGIIFFAGFVIVAFSMNFEHFTSYVHLVIALVFFHNAVALMSGYGLGYIFKLPKPDRKSIAIETGIQNSGLGLLLIFNFFDGLGGMALVAAWWGIWHIIAGLSIGWYWSIGKSTLQRVFTNA</sequence>
<dbReference type="InterPro" id="IPR038770">
    <property type="entry name" value="Na+/solute_symporter_sf"/>
</dbReference>
<accession>A0A9X2L2D2</accession>
<gene>
    <name evidence="6" type="ORF">NM125_05165</name>
</gene>
<evidence type="ECO:0000256" key="1">
    <source>
        <dbReference type="ARBA" id="ARBA00004141"/>
    </source>
</evidence>
<dbReference type="InterPro" id="IPR004710">
    <property type="entry name" value="Bilac:Na_transpt"/>
</dbReference>
<dbReference type="Proteomes" id="UP001139125">
    <property type="component" value="Unassembled WGS sequence"/>
</dbReference>
<comment type="caution">
    <text evidence="6">The sequence shown here is derived from an EMBL/GenBank/DDBJ whole genome shotgun (WGS) entry which is preliminary data.</text>
</comment>
<evidence type="ECO:0000256" key="2">
    <source>
        <dbReference type="ARBA" id="ARBA00022692"/>
    </source>
</evidence>
<keyword evidence="4 5" id="KW-0472">Membrane</keyword>
<evidence type="ECO:0000256" key="3">
    <source>
        <dbReference type="ARBA" id="ARBA00022989"/>
    </source>
</evidence>
<dbReference type="GO" id="GO:0016020">
    <property type="term" value="C:membrane"/>
    <property type="evidence" value="ECO:0007669"/>
    <property type="project" value="UniProtKB-SubCell"/>
</dbReference>
<dbReference type="RefSeq" id="WP_255133498.1">
    <property type="nucleotide sequence ID" value="NZ_JANDBC010000001.1"/>
</dbReference>
<keyword evidence="7" id="KW-1185">Reference proteome</keyword>
<dbReference type="EMBL" id="JANDBC010000001">
    <property type="protein sequence ID" value="MCP9290964.1"/>
    <property type="molecule type" value="Genomic_DNA"/>
</dbReference>
<evidence type="ECO:0000256" key="5">
    <source>
        <dbReference type="SAM" id="Phobius"/>
    </source>
</evidence>
<reference evidence="6" key="1">
    <citation type="submission" date="2022-06" db="EMBL/GenBank/DDBJ databases">
        <title>Gracilimonas sp. CAU 1638 isolated from sea sediment.</title>
        <authorList>
            <person name="Kim W."/>
        </authorList>
    </citation>
    <scope>NUCLEOTIDE SEQUENCE</scope>
    <source>
        <strain evidence="6">CAU 1638</strain>
    </source>
</reference>
<dbReference type="PANTHER" id="PTHR10361:SF28">
    <property type="entry name" value="P3 PROTEIN-RELATED"/>
    <property type="match status" value="1"/>
</dbReference>
<evidence type="ECO:0000313" key="6">
    <source>
        <dbReference type="EMBL" id="MCP9290964.1"/>
    </source>
</evidence>